<reference evidence="1" key="1">
    <citation type="submission" date="2022-11" db="EMBL/GenBank/DDBJ databases">
        <authorList>
            <person name="Morgan W.R."/>
            <person name="Tartar A."/>
        </authorList>
    </citation>
    <scope>NUCLEOTIDE SEQUENCE</scope>
    <source>
        <strain evidence="1">ARSEF 373</strain>
    </source>
</reference>
<comment type="caution">
    <text evidence="1">The sequence shown here is derived from an EMBL/GenBank/DDBJ whole genome shotgun (WGS) entry which is preliminary data.</text>
</comment>
<keyword evidence="2" id="KW-1185">Reference proteome</keyword>
<evidence type="ECO:0000313" key="2">
    <source>
        <dbReference type="Proteomes" id="UP001146120"/>
    </source>
</evidence>
<accession>A0AAV2YHI0</accession>
<dbReference type="Proteomes" id="UP001146120">
    <property type="component" value="Unassembled WGS sequence"/>
</dbReference>
<protein>
    <submittedName>
        <fullName evidence="1">Uncharacterized protein</fullName>
    </submittedName>
</protein>
<gene>
    <name evidence="1" type="ORF">N0F65_007953</name>
</gene>
<organism evidence="1 2">
    <name type="scientific">Lagenidium giganteum</name>
    <dbReference type="NCBI Taxonomy" id="4803"/>
    <lineage>
        <taxon>Eukaryota</taxon>
        <taxon>Sar</taxon>
        <taxon>Stramenopiles</taxon>
        <taxon>Oomycota</taxon>
        <taxon>Peronosporomycetes</taxon>
        <taxon>Pythiales</taxon>
        <taxon>Pythiaceae</taxon>
    </lineage>
</organism>
<dbReference type="AlphaFoldDB" id="A0AAV2YHI0"/>
<reference evidence="1" key="2">
    <citation type="journal article" date="2023" name="Microbiol Resour">
        <title>Decontamination and Annotation of the Draft Genome Sequence of the Oomycete Lagenidium giganteum ARSEF 373.</title>
        <authorList>
            <person name="Morgan W.R."/>
            <person name="Tartar A."/>
        </authorList>
    </citation>
    <scope>NUCLEOTIDE SEQUENCE</scope>
    <source>
        <strain evidence="1">ARSEF 373</strain>
    </source>
</reference>
<sequence>MLRQCHSPSNYQMERILHLQTVLTWARYQATIFRDHDRQFTQNDSHICW</sequence>
<dbReference type="EMBL" id="DAKRPA010000387">
    <property type="protein sequence ID" value="DAZ92758.1"/>
    <property type="molecule type" value="Genomic_DNA"/>
</dbReference>
<evidence type="ECO:0000313" key="1">
    <source>
        <dbReference type="EMBL" id="DAZ92758.1"/>
    </source>
</evidence>
<proteinExistence type="predicted"/>
<name>A0AAV2YHI0_9STRA</name>